<evidence type="ECO:0000313" key="2">
    <source>
        <dbReference type="EMBL" id="JAH60949.1"/>
    </source>
</evidence>
<keyword evidence="1" id="KW-0732">Signal</keyword>
<proteinExistence type="predicted"/>
<reference evidence="2" key="2">
    <citation type="journal article" date="2015" name="Fish Shellfish Immunol.">
        <title>Early steps in the European eel (Anguilla anguilla)-Vibrio vulnificus interaction in the gills: Role of the RtxA13 toxin.</title>
        <authorList>
            <person name="Callol A."/>
            <person name="Pajuelo D."/>
            <person name="Ebbesson L."/>
            <person name="Teles M."/>
            <person name="MacKenzie S."/>
            <person name="Amaro C."/>
        </authorList>
    </citation>
    <scope>NUCLEOTIDE SEQUENCE</scope>
</reference>
<reference evidence="2" key="1">
    <citation type="submission" date="2014-11" db="EMBL/GenBank/DDBJ databases">
        <authorList>
            <person name="Amaro Gonzalez C."/>
        </authorList>
    </citation>
    <scope>NUCLEOTIDE SEQUENCE</scope>
</reference>
<dbReference type="EMBL" id="GBXM01047628">
    <property type="protein sequence ID" value="JAH60949.1"/>
    <property type="molecule type" value="Transcribed_RNA"/>
</dbReference>
<feature type="signal peptide" evidence="1">
    <location>
        <begin position="1"/>
        <end position="22"/>
    </location>
</feature>
<protein>
    <submittedName>
        <fullName evidence="2">Uncharacterized protein</fullName>
    </submittedName>
</protein>
<evidence type="ECO:0000256" key="1">
    <source>
        <dbReference type="SAM" id="SignalP"/>
    </source>
</evidence>
<dbReference type="AlphaFoldDB" id="A0A0E9U4W4"/>
<sequence length="52" mass="5737">MRFGAWAAVWQCPRWSVLSAAAVGPPHPCRNPAETLCLQGCFSSRALPWTHN</sequence>
<organism evidence="2">
    <name type="scientific">Anguilla anguilla</name>
    <name type="common">European freshwater eel</name>
    <name type="synonym">Muraena anguilla</name>
    <dbReference type="NCBI Taxonomy" id="7936"/>
    <lineage>
        <taxon>Eukaryota</taxon>
        <taxon>Metazoa</taxon>
        <taxon>Chordata</taxon>
        <taxon>Craniata</taxon>
        <taxon>Vertebrata</taxon>
        <taxon>Euteleostomi</taxon>
        <taxon>Actinopterygii</taxon>
        <taxon>Neopterygii</taxon>
        <taxon>Teleostei</taxon>
        <taxon>Anguilliformes</taxon>
        <taxon>Anguillidae</taxon>
        <taxon>Anguilla</taxon>
    </lineage>
</organism>
<name>A0A0E9U4W4_ANGAN</name>
<feature type="chain" id="PRO_5002433189" evidence="1">
    <location>
        <begin position="23"/>
        <end position="52"/>
    </location>
</feature>
<accession>A0A0E9U4W4</accession>